<evidence type="ECO:0000313" key="1">
    <source>
        <dbReference type="EMBL" id="MDB7908705.1"/>
    </source>
</evidence>
<dbReference type="Proteomes" id="UP001211173">
    <property type="component" value="Unassembled WGS sequence"/>
</dbReference>
<dbReference type="EMBL" id="JAQLWV010000012">
    <property type="protein sequence ID" value="MDB7933375.1"/>
    <property type="molecule type" value="Genomic_DNA"/>
</dbReference>
<proteinExistence type="predicted"/>
<gene>
    <name evidence="1" type="ORF">PND83_22220</name>
    <name evidence="2" type="ORF">PNE06_09840</name>
</gene>
<evidence type="ECO:0000313" key="2">
    <source>
        <dbReference type="EMBL" id="MDB7933375.1"/>
    </source>
</evidence>
<dbReference type="EMBL" id="JAQLWO010000041">
    <property type="protein sequence ID" value="MDB7908705.1"/>
    <property type="molecule type" value="Genomic_DNA"/>
</dbReference>
<dbReference type="Proteomes" id="UP001211006">
    <property type="component" value="Unassembled WGS sequence"/>
</dbReference>
<evidence type="ECO:0000313" key="3">
    <source>
        <dbReference type="Proteomes" id="UP001211173"/>
    </source>
</evidence>
<dbReference type="RefSeq" id="WP_024723648.1">
    <property type="nucleotide sequence ID" value="NZ_CAXUMB010000009.1"/>
</dbReference>
<evidence type="ECO:0008006" key="4">
    <source>
        <dbReference type="Google" id="ProtNLM"/>
    </source>
</evidence>
<comment type="caution">
    <text evidence="2">The sequence shown here is derived from an EMBL/GenBank/DDBJ whole genome shotgun (WGS) entry which is preliminary data.</text>
</comment>
<protein>
    <recommendedName>
        <fullName evidence="4">DUF2577 domain-containing protein</fullName>
    </recommendedName>
</protein>
<name>A0AAW6CGM7_FLAPL</name>
<accession>A0AAW6CGM7</accession>
<reference evidence="2" key="1">
    <citation type="submission" date="2023-01" db="EMBL/GenBank/DDBJ databases">
        <title>Human gut microbiome strain richness.</title>
        <authorList>
            <person name="Chen-Liaw A."/>
        </authorList>
    </citation>
    <scope>NUCLEOTIDE SEQUENCE</scope>
    <source>
        <strain evidence="2">1001287st1_F4_1001285I_161205</strain>
        <strain evidence="1">2225st1_A6_2225SCRN_200828</strain>
    </source>
</reference>
<organism evidence="2 3">
    <name type="scientific">Flavonifractor plautii</name>
    <name type="common">Fusobacterium plautii</name>
    <dbReference type="NCBI Taxonomy" id="292800"/>
    <lineage>
        <taxon>Bacteria</taxon>
        <taxon>Bacillati</taxon>
        <taxon>Bacillota</taxon>
        <taxon>Clostridia</taxon>
        <taxon>Eubacteriales</taxon>
        <taxon>Oscillospiraceae</taxon>
        <taxon>Flavonifractor</taxon>
    </lineage>
</organism>
<sequence length="129" mass="14352">MAENKATTLEQLRALAERGKLDTLNRVDQLLESIIPLLEGAQHSGTTVTLPAENWSGRAQTVKDNILLADEKYWYIVCADADCFMAVSETGVKADNITVNGQVTFHCEVTPTENLTIYILRLEVEQNNE</sequence>
<dbReference type="AlphaFoldDB" id="A0AAW6CGM7"/>